<dbReference type="EMBL" id="MCFA01000018">
    <property type="protein sequence ID" value="ORY16372.1"/>
    <property type="molecule type" value="Genomic_DNA"/>
</dbReference>
<feature type="region of interest" description="Disordered" evidence="1">
    <location>
        <begin position="559"/>
        <end position="599"/>
    </location>
</feature>
<evidence type="ECO:0000313" key="2">
    <source>
        <dbReference type="EMBL" id="ORY16372.1"/>
    </source>
</evidence>
<feature type="compositionally biased region" description="Polar residues" evidence="1">
    <location>
        <begin position="559"/>
        <end position="573"/>
    </location>
</feature>
<protein>
    <submittedName>
        <fullName evidence="2">Uncharacterized protein</fullName>
    </submittedName>
</protein>
<name>A0A1Y2A1J2_9PLEO</name>
<evidence type="ECO:0000256" key="1">
    <source>
        <dbReference type="SAM" id="MobiDB-lite"/>
    </source>
</evidence>
<feature type="compositionally biased region" description="Basic and acidic residues" evidence="1">
    <location>
        <begin position="134"/>
        <end position="144"/>
    </location>
</feature>
<accession>A0A1Y2A1J2</accession>
<reference evidence="2 3" key="1">
    <citation type="submission" date="2016-07" db="EMBL/GenBank/DDBJ databases">
        <title>Pervasive Adenine N6-methylation of Active Genes in Fungi.</title>
        <authorList>
            <consortium name="DOE Joint Genome Institute"/>
            <person name="Mondo S.J."/>
            <person name="Dannebaum R.O."/>
            <person name="Kuo R.C."/>
            <person name="Labutti K."/>
            <person name="Haridas S."/>
            <person name="Kuo A."/>
            <person name="Salamov A."/>
            <person name="Ahrendt S.R."/>
            <person name="Lipzen A."/>
            <person name="Sullivan W."/>
            <person name="Andreopoulos W.B."/>
            <person name="Clum A."/>
            <person name="Lindquist E."/>
            <person name="Daum C."/>
            <person name="Ramamoorthy G.K."/>
            <person name="Gryganskyi A."/>
            <person name="Culley D."/>
            <person name="Magnuson J.K."/>
            <person name="James T.Y."/>
            <person name="O'Malley M.A."/>
            <person name="Stajich J.E."/>
            <person name="Spatafora J.W."/>
            <person name="Visel A."/>
            <person name="Grigoriev I.V."/>
        </authorList>
    </citation>
    <scope>NUCLEOTIDE SEQUENCE [LARGE SCALE GENOMIC DNA]</scope>
    <source>
        <strain evidence="2 3">CBS 115471</strain>
    </source>
</reference>
<feature type="region of interest" description="Disordered" evidence="1">
    <location>
        <begin position="127"/>
        <end position="165"/>
    </location>
</feature>
<dbReference type="AlphaFoldDB" id="A0A1Y2A1J2"/>
<feature type="region of interest" description="Disordered" evidence="1">
    <location>
        <begin position="248"/>
        <end position="268"/>
    </location>
</feature>
<keyword evidence="3" id="KW-1185">Reference proteome</keyword>
<dbReference type="Proteomes" id="UP000193144">
    <property type="component" value="Unassembled WGS sequence"/>
</dbReference>
<sequence>MHYTCPNCRTKLFLPQWVIQFLPPLPVSIDTGNENVVVRIMRNLRESVEIDEDLRRYISLQQAARQAQARRPADVSDTPAQPDRHRRIIRNLRESVEIDEELRRHISLRQVAQQAQARLECGRLSEAPWTPIDGRGRQPNDQARRPPISLSTSIGIDGHPGPLSREGIEARRRESLLPSAMQSTPFTSVPDLQHDRIGHSITPSVENEIWNPAVALGHPPWNTPTAQNMAFLNRYASALSLLDQPDSTGTASAGNIEAREAAPGMPTRTRRDVEAFDCVRREMEFPRFMRTTIRERPSRIENFGPRAEANAANARPVLGICQPGNDTERQSRIHTLLEDPLREAARTTLNDVQGRFPSHLHRRAGNPPPVDVLINLSASGSSPPHLGTNIAPRVFSYVPSASAILPTTTGQQASGALWLEGLSQLESAHQTFQEQVNTAFPQGVPDMMNGLDMNMYRTREGQFRDRATSQRFYVAQEFVPVALDAISLVHSRVHSGTPFEDVPVLRDVMRQGANLELQRKEAIQRLMEIRSSDSNIAMLSSCCSSSTPACWRPPSANIVQQPQTWGRGTGTNRNPEKRMQERIKGGASPRDRPYTEANL</sequence>
<comment type="caution">
    <text evidence="2">The sequence shown here is derived from an EMBL/GenBank/DDBJ whole genome shotgun (WGS) entry which is preliminary data.</text>
</comment>
<evidence type="ECO:0000313" key="3">
    <source>
        <dbReference type="Proteomes" id="UP000193144"/>
    </source>
</evidence>
<feature type="compositionally biased region" description="Basic and acidic residues" evidence="1">
    <location>
        <begin position="574"/>
        <end position="599"/>
    </location>
</feature>
<proteinExistence type="predicted"/>
<gene>
    <name evidence="2" type="ORF">BCR34DRAFT_584321</name>
</gene>
<organism evidence="2 3">
    <name type="scientific">Clohesyomyces aquaticus</name>
    <dbReference type="NCBI Taxonomy" id="1231657"/>
    <lineage>
        <taxon>Eukaryota</taxon>
        <taxon>Fungi</taxon>
        <taxon>Dikarya</taxon>
        <taxon>Ascomycota</taxon>
        <taxon>Pezizomycotina</taxon>
        <taxon>Dothideomycetes</taxon>
        <taxon>Pleosporomycetidae</taxon>
        <taxon>Pleosporales</taxon>
        <taxon>Lindgomycetaceae</taxon>
        <taxon>Clohesyomyces</taxon>
    </lineage>
</organism>